<evidence type="ECO:0000313" key="1">
    <source>
        <dbReference type="EMBL" id="MDK3018223.1"/>
    </source>
</evidence>
<reference evidence="1 2" key="1">
    <citation type="submission" date="2023-05" db="EMBL/GenBank/DDBJ databases">
        <title>Pseudodonghicola sp. nov.</title>
        <authorList>
            <person name="Huang J."/>
        </authorList>
    </citation>
    <scope>NUCLEOTIDE SEQUENCE [LARGE SCALE GENOMIC DNA]</scope>
    <source>
        <strain evidence="1 2">IC7</strain>
    </source>
</reference>
<evidence type="ECO:0000313" key="2">
    <source>
        <dbReference type="Proteomes" id="UP001243757"/>
    </source>
</evidence>
<gene>
    <name evidence="1" type="ORF">QO033_11090</name>
</gene>
<keyword evidence="2" id="KW-1185">Reference proteome</keyword>
<dbReference type="RefSeq" id="WP_284481039.1">
    <property type="nucleotide sequence ID" value="NZ_JASNJD010000007.1"/>
</dbReference>
<dbReference type="EMBL" id="JASNJD010000007">
    <property type="protein sequence ID" value="MDK3018223.1"/>
    <property type="molecule type" value="Genomic_DNA"/>
</dbReference>
<sequence>MSPDQADANPPRKLIAMANQIATFFASQPGGTQAEQVADHINDFWDPRMRARICAYAAADGAGLEPLVLAAIPSIRVPELQD</sequence>
<dbReference type="InterPro" id="IPR021074">
    <property type="entry name" value="Formate_DH_dsu"/>
</dbReference>
<dbReference type="Proteomes" id="UP001243757">
    <property type="component" value="Unassembled WGS sequence"/>
</dbReference>
<organism evidence="1 2">
    <name type="scientific">Pseudodonghicola flavimaris</name>
    <dbReference type="NCBI Taxonomy" id="3050036"/>
    <lineage>
        <taxon>Bacteria</taxon>
        <taxon>Pseudomonadati</taxon>
        <taxon>Pseudomonadota</taxon>
        <taxon>Alphaproteobacteria</taxon>
        <taxon>Rhodobacterales</taxon>
        <taxon>Paracoccaceae</taxon>
        <taxon>Pseudodonghicola</taxon>
    </lineage>
</organism>
<accession>A0ABT7F0T2</accession>
<comment type="caution">
    <text evidence="1">The sequence shown here is derived from an EMBL/GenBank/DDBJ whole genome shotgun (WGS) entry which is preliminary data.</text>
</comment>
<protein>
    <submittedName>
        <fullName evidence="1">Formate dehydrogenase subunit delta</fullName>
    </submittedName>
</protein>
<proteinExistence type="predicted"/>
<name>A0ABT7F0T2_9RHOB</name>
<dbReference type="Pfam" id="PF11390">
    <property type="entry name" value="FdsD"/>
    <property type="match status" value="1"/>
</dbReference>